<dbReference type="PANTHER" id="PTHR43615:SF1">
    <property type="entry name" value="PPDK_N DOMAIN-CONTAINING PROTEIN"/>
    <property type="match status" value="1"/>
</dbReference>
<dbReference type="eggNOG" id="COG3848">
    <property type="taxonomic scope" value="Bacteria"/>
</dbReference>
<dbReference type="InterPro" id="IPR036637">
    <property type="entry name" value="Phosphohistidine_dom_sf"/>
</dbReference>
<dbReference type="OrthoDB" id="9765468at2"/>
<dbReference type="Pfam" id="PF00391">
    <property type="entry name" value="PEP-utilizers"/>
    <property type="match status" value="1"/>
</dbReference>
<dbReference type="KEGG" id="faa:HMPREF0389_00006"/>
<name>D6GR03_FILAD</name>
<dbReference type="SUPFAM" id="SSF56059">
    <property type="entry name" value="Glutathione synthetase ATP-binding domain-like"/>
    <property type="match status" value="1"/>
</dbReference>
<evidence type="ECO:0000313" key="4">
    <source>
        <dbReference type="Proteomes" id="UP000007468"/>
    </source>
</evidence>
<dbReference type="InterPro" id="IPR051549">
    <property type="entry name" value="PEP_Utilizing_Enz"/>
</dbReference>
<dbReference type="Pfam" id="PF01326">
    <property type="entry name" value="PPDK_N"/>
    <property type="match status" value="1"/>
</dbReference>
<dbReference type="SUPFAM" id="SSF52009">
    <property type="entry name" value="Phosphohistidine domain"/>
    <property type="match status" value="1"/>
</dbReference>
<dbReference type="Gene3D" id="3.30.1490.20">
    <property type="entry name" value="ATP-grasp fold, A domain"/>
    <property type="match status" value="1"/>
</dbReference>
<dbReference type="Gene3D" id="3.50.30.10">
    <property type="entry name" value="Phosphohistidine domain"/>
    <property type="match status" value="1"/>
</dbReference>
<dbReference type="PATRIC" id="fig|546269.5.peg.658"/>
<dbReference type="RefSeq" id="WP_014262284.1">
    <property type="nucleotide sequence ID" value="NC_016630.1"/>
</dbReference>
<dbReference type="AlphaFoldDB" id="D6GR03"/>
<evidence type="ECO:0000313" key="3">
    <source>
        <dbReference type="EMBL" id="EFE28094.1"/>
    </source>
</evidence>
<gene>
    <name evidence="3" type="ordered locus">HMPREF0389_00006</name>
</gene>
<dbReference type="eggNOG" id="COG0574">
    <property type="taxonomic scope" value="Bacteria"/>
</dbReference>
<dbReference type="GO" id="GO:0005524">
    <property type="term" value="F:ATP binding"/>
    <property type="evidence" value="ECO:0007669"/>
    <property type="project" value="InterPro"/>
</dbReference>
<feature type="domain" description="PEP-utilising enzyme mobile" evidence="1">
    <location>
        <begin position="703"/>
        <end position="772"/>
    </location>
</feature>
<evidence type="ECO:0000259" key="2">
    <source>
        <dbReference type="Pfam" id="PF01326"/>
    </source>
</evidence>
<reference evidence="4" key="1">
    <citation type="submission" date="2010-12" db="EMBL/GenBank/DDBJ databases">
        <title>The genome sequence of Filifactor alocis strain ATCC 35896.</title>
        <authorList>
            <consortium name="The Broad Institute Genome Sequencing Platform"/>
            <person name="Ward D."/>
            <person name="Earl A."/>
            <person name="Feldgarden M."/>
            <person name="Young S.K."/>
            <person name="Gargeya S."/>
            <person name="Zeng Q."/>
            <person name="Alvarado L."/>
            <person name="Berlin A."/>
            <person name="Bochicchio J."/>
            <person name="Chapman S.B."/>
            <person name="Chen Z."/>
            <person name="Freedman E."/>
            <person name="Gellesch M."/>
            <person name="Goldberg J."/>
            <person name="Griggs A."/>
            <person name="Gujja S."/>
            <person name="Heilman E."/>
            <person name="Heiman D."/>
            <person name="Howarth C."/>
            <person name="Mehta T."/>
            <person name="Neiman D."/>
            <person name="Pearson M."/>
            <person name="Roberts A."/>
            <person name="Saif S."/>
            <person name="Shea T."/>
            <person name="Shenoy N."/>
            <person name="Sisk P."/>
            <person name="Stolte C."/>
            <person name="Sykes S."/>
            <person name="White J."/>
            <person name="Yandava C."/>
            <person name="Izard J."/>
            <person name="Blanton J.M."/>
            <person name="Baranova O.V."/>
            <person name="Tanner A.C."/>
            <person name="Dewhirst F.E."/>
            <person name="Haas B."/>
            <person name="Nusbaum C."/>
            <person name="Birren B."/>
        </authorList>
    </citation>
    <scope>NUCLEOTIDE SEQUENCE [LARGE SCALE GENOMIC DNA]</scope>
    <source>
        <strain evidence="4">ATCC 35896 / D40 B5</strain>
    </source>
</reference>
<evidence type="ECO:0000259" key="1">
    <source>
        <dbReference type="Pfam" id="PF00391"/>
    </source>
</evidence>
<dbReference type="EMBL" id="CP002390">
    <property type="protein sequence ID" value="EFE28094.1"/>
    <property type="molecule type" value="Genomic_DNA"/>
</dbReference>
<feature type="domain" description="Pyruvate phosphate dikinase AMP/ATP-binding" evidence="2">
    <location>
        <begin position="2"/>
        <end position="260"/>
    </location>
</feature>
<organism evidence="3 4">
    <name type="scientific">Filifactor alocis (strain ATCC 35896 / CCUG 47790 / D40 B5)</name>
    <name type="common">Fusobacterium alocis</name>
    <dbReference type="NCBI Taxonomy" id="546269"/>
    <lineage>
        <taxon>Bacteria</taxon>
        <taxon>Bacillati</taxon>
        <taxon>Bacillota</taxon>
        <taxon>Clostridia</taxon>
        <taxon>Peptostreptococcales</taxon>
        <taxon>Filifactoraceae</taxon>
        <taxon>Filifactor</taxon>
    </lineage>
</organism>
<dbReference type="STRING" id="546269.HMPREF0389_00006"/>
<dbReference type="PANTHER" id="PTHR43615">
    <property type="entry name" value="PHOSPHOENOLPYRUVATE SYNTHASE-RELATED"/>
    <property type="match status" value="1"/>
</dbReference>
<keyword evidence="4" id="KW-1185">Reference proteome</keyword>
<accession>D6GR03</accession>
<sequence>MKSKNLEIMKKNGINVPKFFVLKWEELIDYNTFSAELSKCISQWKKDTLSKQSDCLNILLDRFIRVPEIILEKNIEYAVRSSCNMEDGEEYSFAGMFDTYLNVEAGDVSLRIKDCLKALYCKSALEYSILNHIDIAQMKMDVIVQEMVEGDFSGILFTSNPQGILNEAVITVGKGLGDAVVSDKIQTVTYYYNVSDKKYYYDGMEDLLSMDILDNLISIGENIKKIFDYPYADIEFSVIGNEIYILQARKITSFTEEETEVYDNSNIVESYPGITLPLSESFARAAYTGVFSGLARRIWKKEELIEQFSSLFENMVGSVNGAMYYKIDNWYTLLQCVPFGKKIIPIWQEMLGVKDRKELPERMKLSHLIRIKTYFNFAYEFFWVQKSMKKLNEHYEEVNRYFKKTFREDLTNEQLKELYRNVEEELLAVWDITLINDLYAFLFTAMAKKMDKSGRVYERISGIKDIESMKPVRELIQLAEFRLQNVSEEEYIVRKNAYIDHYGDRTVEELKMESRTFRTNPELLDQKIEEYASDSLKLQEMKQKMMHKENELNGNMKEGFFERRAVAGIRNREISRLNRTRIYGMVRSIFQAVGKNFVLQNRLESVEDIYYLKIEEIFDEMNTHRDLRKITKERKKEYENFKSMPIYNRIVATKTGLQKLNHFEKKQKQIFQTEFLSGVPCSFGKVTGSVSVIESAKEIKNTKNKILVARMTDPGWVFLLASAKGIVTEKGSLLSHTAIIARELRIPSIVAVENATELLKNGDIVEMDGSTGDIHILQRKCEK</sequence>
<proteinExistence type="predicted"/>
<keyword evidence="3" id="KW-0670">Pyruvate</keyword>
<dbReference type="InterPro" id="IPR008279">
    <property type="entry name" value="PEP-util_enz_mobile_dom"/>
</dbReference>
<dbReference type="Gene3D" id="3.30.470.20">
    <property type="entry name" value="ATP-grasp fold, B domain"/>
    <property type="match status" value="1"/>
</dbReference>
<dbReference type="GO" id="GO:0016301">
    <property type="term" value="F:kinase activity"/>
    <property type="evidence" value="ECO:0007669"/>
    <property type="project" value="InterPro"/>
</dbReference>
<dbReference type="Proteomes" id="UP000007468">
    <property type="component" value="Chromosome"/>
</dbReference>
<dbReference type="InterPro" id="IPR013815">
    <property type="entry name" value="ATP_grasp_subdomain_1"/>
</dbReference>
<dbReference type="InterPro" id="IPR002192">
    <property type="entry name" value="PPDK_AMP/ATP-bd"/>
</dbReference>
<protein>
    <submittedName>
        <fullName evidence="3">Pyruvate phosphate dikinase, PEP/pyruvate binding domain protein</fullName>
    </submittedName>
</protein>